<dbReference type="AlphaFoldDB" id="A0A0F9VVH0"/>
<name>A0A0F9VVH0_9ZZZZ</name>
<evidence type="ECO:0000313" key="2">
    <source>
        <dbReference type="EMBL" id="KKN69733.1"/>
    </source>
</evidence>
<evidence type="ECO:0000256" key="1">
    <source>
        <dbReference type="SAM" id="MobiDB-lite"/>
    </source>
</evidence>
<dbReference type="EMBL" id="LAZR01000420">
    <property type="protein sequence ID" value="KKN69733.1"/>
    <property type="molecule type" value="Genomic_DNA"/>
</dbReference>
<gene>
    <name evidence="2" type="ORF">LCGC14_0438330</name>
</gene>
<dbReference type="SUPFAM" id="SSF117782">
    <property type="entry name" value="YbjQ-like"/>
    <property type="match status" value="1"/>
</dbReference>
<dbReference type="PANTHER" id="PTHR34068">
    <property type="entry name" value="UPF0145 PROTEIN YBJQ"/>
    <property type="match status" value="1"/>
</dbReference>
<accession>A0A0F9VVH0</accession>
<sequence length="174" mass="18938">MSVCRGCYSDVEFSELSTGGYCIKCQQERSHMRRNASSTQSTPSLPSKQSLPDPLRQKRDTKAITLTTETALDIKINARLGLVSAEIIAGMNIVKDMMTGVRDVVGGRSKTTQKAIGDIKEELFEDLQQQAYRKGANMVIGVGLHFSDYGNKGTAILATCIGTAIRTTDGNEEQ</sequence>
<protein>
    <submittedName>
        <fullName evidence="2">Uncharacterized protein</fullName>
    </submittedName>
</protein>
<dbReference type="InterPro" id="IPR002765">
    <property type="entry name" value="UPF0145_YbjQ-like"/>
</dbReference>
<dbReference type="Pfam" id="PF01906">
    <property type="entry name" value="YbjQ_1"/>
    <property type="match status" value="1"/>
</dbReference>
<dbReference type="Gene3D" id="3.30.110.70">
    <property type="entry name" value="Hypothetical protein apc22750. Chain B"/>
    <property type="match status" value="1"/>
</dbReference>
<reference evidence="2" key="1">
    <citation type="journal article" date="2015" name="Nature">
        <title>Complex archaea that bridge the gap between prokaryotes and eukaryotes.</title>
        <authorList>
            <person name="Spang A."/>
            <person name="Saw J.H."/>
            <person name="Jorgensen S.L."/>
            <person name="Zaremba-Niedzwiedzka K."/>
            <person name="Martijn J."/>
            <person name="Lind A.E."/>
            <person name="van Eijk R."/>
            <person name="Schleper C."/>
            <person name="Guy L."/>
            <person name="Ettema T.J."/>
        </authorList>
    </citation>
    <scope>NUCLEOTIDE SEQUENCE</scope>
</reference>
<organism evidence="2">
    <name type="scientific">marine sediment metagenome</name>
    <dbReference type="NCBI Taxonomy" id="412755"/>
    <lineage>
        <taxon>unclassified sequences</taxon>
        <taxon>metagenomes</taxon>
        <taxon>ecological metagenomes</taxon>
    </lineage>
</organism>
<feature type="region of interest" description="Disordered" evidence="1">
    <location>
        <begin position="33"/>
        <end position="55"/>
    </location>
</feature>
<comment type="caution">
    <text evidence="2">The sequence shown here is derived from an EMBL/GenBank/DDBJ whole genome shotgun (WGS) entry which is preliminary data.</text>
</comment>
<proteinExistence type="predicted"/>
<dbReference type="PANTHER" id="PTHR34068:SF1">
    <property type="entry name" value="UPF0145 PROTEIN YBJQ"/>
    <property type="match status" value="1"/>
</dbReference>
<feature type="compositionally biased region" description="Polar residues" evidence="1">
    <location>
        <begin position="35"/>
        <end position="50"/>
    </location>
</feature>
<dbReference type="InterPro" id="IPR035439">
    <property type="entry name" value="UPF0145_dom_sf"/>
</dbReference>